<dbReference type="PANTHER" id="PTHR45713:SF6">
    <property type="entry name" value="F5_8 TYPE C DOMAIN-CONTAINING PROTEIN"/>
    <property type="match status" value="1"/>
</dbReference>
<dbReference type="Gene3D" id="2.60.120.260">
    <property type="entry name" value="Galactose-binding domain-like"/>
    <property type="match status" value="2"/>
</dbReference>
<dbReference type="OrthoDB" id="10062607at2759"/>
<dbReference type="GO" id="GO:0042806">
    <property type="term" value="F:fucose binding"/>
    <property type="evidence" value="ECO:0007669"/>
    <property type="project" value="UniProtKB-ARBA"/>
</dbReference>
<name>A0A9J7LM00_BRAFL</name>
<reference evidence="11" key="2">
    <citation type="submission" date="2025-08" db="UniProtKB">
        <authorList>
            <consortium name="RefSeq"/>
        </authorList>
    </citation>
    <scope>IDENTIFICATION</scope>
    <source>
        <strain evidence="11">S238N-H82</strain>
        <tissue evidence="11">Testes</tissue>
    </source>
</reference>
<gene>
    <name evidence="11" type="primary">LOC118421930</name>
</gene>
<dbReference type="GO" id="GO:0046872">
    <property type="term" value="F:metal ion binding"/>
    <property type="evidence" value="ECO:0007669"/>
    <property type="project" value="UniProtKB-KW"/>
</dbReference>
<comment type="subunit">
    <text evidence="3">Homotrimer.</text>
</comment>
<evidence type="ECO:0000256" key="4">
    <source>
        <dbReference type="ARBA" id="ARBA00022723"/>
    </source>
</evidence>
<feature type="signal peptide" evidence="8">
    <location>
        <begin position="1"/>
        <end position="24"/>
    </location>
</feature>
<dbReference type="RefSeq" id="XP_035685327.1">
    <property type="nucleotide sequence ID" value="XM_035829434.1"/>
</dbReference>
<evidence type="ECO:0000256" key="8">
    <source>
        <dbReference type="SAM" id="SignalP"/>
    </source>
</evidence>
<proteinExistence type="inferred from homology"/>
<dbReference type="GeneID" id="118421930"/>
<dbReference type="KEGG" id="bfo:118421930"/>
<organism evidence="10 11">
    <name type="scientific">Branchiostoma floridae</name>
    <name type="common">Florida lancelet</name>
    <name type="synonym">Amphioxus</name>
    <dbReference type="NCBI Taxonomy" id="7739"/>
    <lineage>
        <taxon>Eukaryota</taxon>
        <taxon>Metazoa</taxon>
        <taxon>Chordata</taxon>
        <taxon>Cephalochordata</taxon>
        <taxon>Leptocardii</taxon>
        <taxon>Amphioxiformes</taxon>
        <taxon>Branchiostomatidae</taxon>
        <taxon>Branchiostoma</taxon>
    </lineage>
</organism>
<evidence type="ECO:0000256" key="6">
    <source>
        <dbReference type="ARBA" id="ARBA00022837"/>
    </source>
</evidence>
<keyword evidence="7" id="KW-1015">Disulfide bond</keyword>
<dbReference type="SMART" id="SM00607">
    <property type="entry name" value="FTP"/>
    <property type="match status" value="1"/>
</dbReference>
<evidence type="ECO:0000256" key="5">
    <source>
        <dbReference type="ARBA" id="ARBA00022734"/>
    </source>
</evidence>
<dbReference type="PANTHER" id="PTHR45713">
    <property type="entry name" value="FTP DOMAIN-CONTAINING PROTEIN"/>
    <property type="match status" value="1"/>
</dbReference>
<dbReference type="GO" id="GO:0001868">
    <property type="term" value="P:regulation of complement activation, lectin pathway"/>
    <property type="evidence" value="ECO:0007669"/>
    <property type="project" value="UniProtKB-ARBA"/>
</dbReference>
<feature type="chain" id="PRO_5039921879" evidence="8">
    <location>
        <begin position="25"/>
        <end position="323"/>
    </location>
</feature>
<dbReference type="InterPro" id="IPR000421">
    <property type="entry name" value="FA58C"/>
</dbReference>
<comment type="function">
    <text evidence="1">Acts as a defensive agent. Recognizes blood group fucosylated oligosaccharides including A, B, H and Lewis B-type antigens. Does not recognize Lewis A antigen and has low affinity for monovalent haptens.</text>
</comment>
<feature type="domain" description="F5/8 type C" evidence="9">
    <location>
        <begin position="153"/>
        <end position="301"/>
    </location>
</feature>
<evidence type="ECO:0000256" key="3">
    <source>
        <dbReference type="ARBA" id="ARBA00011233"/>
    </source>
</evidence>
<keyword evidence="6" id="KW-0106">Calcium</keyword>
<dbReference type="Pfam" id="PF22633">
    <property type="entry name" value="F5_F8_type_C_2"/>
    <property type="match status" value="1"/>
</dbReference>
<keyword evidence="10" id="KW-1185">Reference proteome</keyword>
<dbReference type="SUPFAM" id="SSF49785">
    <property type="entry name" value="Galactose-binding domain-like"/>
    <property type="match status" value="2"/>
</dbReference>
<keyword evidence="4" id="KW-0479">Metal-binding</keyword>
<evidence type="ECO:0000256" key="2">
    <source>
        <dbReference type="ARBA" id="ARBA00010147"/>
    </source>
</evidence>
<dbReference type="OMA" id="CYNELEG"/>
<evidence type="ECO:0000313" key="10">
    <source>
        <dbReference type="Proteomes" id="UP000001554"/>
    </source>
</evidence>
<dbReference type="InterPro" id="IPR008979">
    <property type="entry name" value="Galactose-bd-like_sf"/>
</dbReference>
<dbReference type="Pfam" id="PF00754">
    <property type="entry name" value="F5_F8_type_C"/>
    <property type="match status" value="1"/>
</dbReference>
<evidence type="ECO:0000313" key="11">
    <source>
        <dbReference type="RefSeq" id="XP_035685327.1"/>
    </source>
</evidence>
<keyword evidence="8" id="KW-0732">Signal</keyword>
<comment type="similarity">
    <text evidence="2">Belongs to the fucolectin family.</text>
</comment>
<protein>
    <submittedName>
        <fullName evidence="11">Uncharacterized protein LOC118421930</fullName>
    </submittedName>
</protein>
<dbReference type="InterPro" id="IPR051941">
    <property type="entry name" value="BG_Antigen-Binding_Lectin"/>
</dbReference>
<dbReference type="GO" id="GO:0010185">
    <property type="term" value="P:regulation of cellular defense response"/>
    <property type="evidence" value="ECO:0007669"/>
    <property type="project" value="UniProtKB-ARBA"/>
</dbReference>
<evidence type="ECO:0000256" key="7">
    <source>
        <dbReference type="ARBA" id="ARBA00023157"/>
    </source>
</evidence>
<reference evidence="10" key="1">
    <citation type="journal article" date="2020" name="Nat. Ecol. Evol.">
        <title>Deeply conserved synteny resolves early events in vertebrate evolution.</title>
        <authorList>
            <person name="Simakov O."/>
            <person name="Marletaz F."/>
            <person name="Yue J.X."/>
            <person name="O'Connell B."/>
            <person name="Jenkins J."/>
            <person name="Brandt A."/>
            <person name="Calef R."/>
            <person name="Tung C.H."/>
            <person name="Huang T.K."/>
            <person name="Schmutz J."/>
            <person name="Satoh N."/>
            <person name="Yu J.K."/>
            <person name="Putnam N.H."/>
            <person name="Green R.E."/>
            <person name="Rokhsar D.S."/>
        </authorList>
    </citation>
    <scope>NUCLEOTIDE SEQUENCE [LARGE SCALE GENOMIC DNA]</scope>
    <source>
        <strain evidence="10">S238N-H82</strain>
    </source>
</reference>
<sequence length="323" mass="35318">MRAKLGLLIGLLVYVSMAITDVEGARDCLDVWDNNINKSGVYTVGEPPFEVYCYNELEGDVNIALGKPTQQSSTSHDSSNAVDGNRGGNLLNDGCTHTLNPGTADPWWYVDLQSSRAISHVTIVNRADCCQGRINPFRLHVSSDTNILSSPTCGGAWLTGKSSWVVDSAGTPYVSNGVTYDATKTLDGNTGTYWNPQGTGIYYNNWYIVLDLSAPQTLTRIAVNNYGNTVHDIAAFSLQQSQVGSPYTWEDVGSFANVQGGTSRRQEFGEFQGTARFWRFVVTRTHSGHQPRLTELQLYGISSSKGESYSKLALLMKWLACVA</sequence>
<dbReference type="AlphaFoldDB" id="A0A9J7LM00"/>
<dbReference type="PROSITE" id="PS50022">
    <property type="entry name" value="FA58C_3"/>
    <property type="match status" value="1"/>
</dbReference>
<accession>A0A9J7LM00</accession>
<dbReference type="Proteomes" id="UP000001554">
    <property type="component" value="Chromosome 8"/>
</dbReference>
<keyword evidence="5" id="KW-0430">Lectin</keyword>
<dbReference type="InterPro" id="IPR006585">
    <property type="entry name" value="FTP1"/>
</dbReference>
<evidence type="ECO:0000256" key="1">
    <source>
        <dbReference type="ARBA" id="ARBA00002219"/>
    </source>
</evidence>
<evidence type="ECO:0000259" key="9">
    <source>
        <dbReference type="PROSITE" id="PS50022"/>
    </source>
</evidence>